<evidence type="ECO:0000313" key="2">
    <source>
        <dbReference type="WBParaSite" id="PgB27X_g006_t05"/>
    </source>
</evidence>
<dbReference type="Proteomes" id="UP000887569">
    <property type="component" value="Unplaced"/>
</dbReference>
<dbReference type="AlphaFoldDB" id="A0A914ZVX1"/>
<evidence type="ECO:0000313" key="1">
    <source>
        <dbReference type="Proteomes" id="UP000887569"/>
    </source>
</evidence>
<accession>A0A914ZVX1</accession>
<proteinExistence type="predicted"/>
<keyword evidence="1" id="KW-1185">Reference proteome</keyword>
<dbReference type="WBParaSite" id="PgB27X_g006_t05">
    <property type="protein sequence ID" value="PgB27X_g006_t05"/>
    <property type="gene ID" value="PgB27X_g006"/>
</dbReference>
<protein>
    <submittedName>
        <fullName evidence="2">Zinc finger homeobox protein 3</fullName>
    </submittedName>
</protein>
<organism evidence="1 2">
    <name type="scientific">Parascaris univalens</name>
    <name type="common">Nematode worm</name>
    <dbReference type="NCBI Taxonomy" id="6257"/>
    <lineage>
        <taxon>Eukaryota</taxon>
        <taxon>Metazoa</taxon>
        <taxon>Ecdysozoa</taxon>
        <taxon>Nematoda</taxon>
        <taxon>Chromadorea</taxon>
        <taxon>Rhabditida</taxon>
        <taxon>Spirurina</taxon>
        <taxon>Ascaridomorpha</taxon>
        <taxon>Ascaridoidea</taxon>
        <taxon>Ascarididae</taxon>
        <taxon>Parascaris</taxon>
    </lineage>
</organism>
<sequence length="116" mass="13461">MFHFCNKFWSDLHTSHLLVWHIDLSEVRTWKESRGEVLRWSVSVATMGSLIRGTDITRRRRMAVLWILIPHICDDDGSRIAEVSPSVPYNFTLDSCRLCILIVRASSALFQLPIYV</sequence>
<name>A0A914ZVX1_PARUN</name>
<reference evidence="2" key="1">
    <citation type="submission" date="2022-11" db="UniProtKB">
        <authorList>
            <consortium name="WormBaseParasite"/>
        </authorList>
    </citation>
    <scope>IDENTIFICATION</scope>
</reference>